<keyword evidence="5 7" id="KW-1133">Transmembrane helix</keyword>
<feature type="domain" description="ABC transmembrane type-1" evidence="9">
    <location>
        <begin position="20"/>
        <end position="302"/>
    </location>
</feature>
<dbReference type="PROSITE" id="PS50893">
    <property type="entry name" value="ABC_TRANSPORTER_2"/>
    <property type="match status" value="1"/>
</dbReference>
<comment type="subcellular location">
    <subcellularLocation>
        <location evidence="1">Cell membrane</location>
        <topology evidence="1">Multi-pass membrane protein</topology>
    </subcellularLocation>
</comment>
<gene>
    <name evidence="10" type="ORF">SAMN04488554_1912</name>
</gene>
<organism evidence="10 11">
    <name type="scientific">Ruania alba</name>
    <dbReference type="NCBI Taxonomy" id="648782"/>
    <lineage>
        <taxon>Bacteria</taxon>
        <taxon>Bacillati</taxon>
        <taxon>Actinomycetota</taxon>
        <taxon>Actinomycetes</taxon>
        <taxon>Micrococcales</taxon>
        <taxon>Ruaniaceae</taxon>
        <taxon>Ruania</taxon>
    </lineage>
</organism>
<feature type="transmembrane region" description="Helical" evidence="7">
    <location>
        <begin position="239"/>
        <end position="260"/>
    </location>
</feature>
<evidence type="ECO:0000256" key="5">
    <source>
        <dbReference type="ARBA" id="ARBA00022989"/>
    </source>
</evidence>
<feature type="transmembrane region" description="Helical" evidence="7">
    <location>
        <begin position="131"/>
        <end position="151"/>
    </location>
</feature>
<dbReference type="InterPro" id="IPR027417">
    <property type="entry name" value="P-loop_NTPase"/>
</dbReference>
<evidence type="ECO:0000313" key="10">
    <source>
        <dbReference type="EMBL" id="SEE25293.1"/>
    </source>
</evidence>
<dbReference type="PANTHER" id="PTHR24221:SF590">
    <property type="entry name" value="COMPONENT LINKED WITH THE ASSEMBLY OF CYTOCHROME' TRANSPORT TRANSMEMBRANE ATP-BINDING PROTEIN ABC TRANSPORTER CYDD-RELATED"/>
    <property type="match status" value="1"/>
</dbReference>
<dbReference type="InterPro" id="IPR003439">
    <property type="entry name" value="ABC_transporter-like_ATP-bd"/>
</dbReference>
<name>A0A1H5HBD6_9MICO</name>
<evidence type="ECO:0000256" key="2">
    <source>
        <dbReference type="ARBA" id="ARBA00022692"/>
    </source>
</evidence>
<dbReference type="STRING" id="648782.SAMN04488554_1912"/>
<proteinExistence type="predicted"/>
<feature type="transmembrane region" description="Helical" evidence="7">
    <location>
        <begin position="17"/>
        <end position="41"/>
    </location>
</feature>
<sequence length="568" mass="59067">MRPFDPRLVGRARAARVYLLLTVVLTAATTACVLGTAVLLAGALAPVITGTATLGEVRGEIAGAAALFVLRALLAGATERFAHRSATRVIAELRAQVLDRAVALGPRWLAARGTATATTLTRGLDALEPYFVRYLPQLLLAAVLTPAVLVLMATLDLLAALTVVGLLPVIPLFMWLIGRVTQSYAQRRLAEQERLGAQLLDLLAGLPTLQAFGRAIGPVARVRELAQASRRSTMATLRVAFLSAAVLELFASLIVAAVAVGVGLRLVFGDVGLEAGLAVLILAPEALLPIRQVGVHFHASADGLAAAERVHAVLDEPLPAAGTQAAPARVTAVSWQDVGVRADDRGHLAPDGLTGTARAGQVTALHGPNGAGKSTAVLALLGALALDRGEVLVHAPDGVRRLDEIAPEQWWSRVSWVPQRPVLEPGTLAEYLGQDVAMNETAEAASASGTQLARAARATGLDSVVSGLPGGWHTRIGQGGVGLSLGQRQRLALTRALLSDAPVLVLDEPTAHLDGVAEAELLQVLRGAATEGRVVIVVAHRETLLAACDAVIEVRGDAQLEARAEALS</sequence>
<dbReference type="PROSITE" id="PS50929">
    <property type="entry name" value="ABC_TM1F"/>
    <property type="match status" value="1"/>
</dbReference>
<evidence type="ECO:0000256" key="4">
    <source>
        <dbReference type="ARBA" id="ARBA00022840"/>
    </source>
</evidence>
<dbReference type="Gene3D" id="1.20.1560.10">
    <property type="entry name" value="ABC transporter type 1, transmembrane domain"/>
    <property type="match status" value="1"/>
</dbReference>
<dbReference type="EMBL" id="FNTX01000001">
    <property type="protein sequence ID" value="SEE25293.1"/>
    <property type="molecule type" value="Genomic_DNA"/>
</dbReference>
<dbReference type="InterPro" id="IPR014216">
    <property type="entry name" value="ABC_transptr_CydD"/>
</dbReference>
<keyword evidence="4 10" id="KW-0067">ATP-binding</keyword>
<dbReference type="SMART" id="SM00382">
    <property type="entry name" value="AAA"/>
    <property type="match status" value="1"/>
</dbReference>
<dbReference type="GO" id="GO:0140359">
    <property type="term" value="F:ABC-type transporter activity"/>
    <property type="evidence" value="ECO:0007669"/>
    <property type="project" value="InterPro"/>
</dbReference>
<evidence type="ECO:0000259" key="8">
    <source>
        <dbReference type="PROSITE" id="PS50893"/>
    </source>
</evidence>
<protein>
    <submittedName>
        <fullName evidence="10">ATP-binding cassette, subfamily C, CydD</fullName>
    </submittedName>
</protein>
<dbReference type="PROSITE" id="PS51257">
    <property type="entry name" value="PROKAR_LIPOPROTEIN"/>
    <property type="match status" value="1"/>
</dbReference>
<dbReference type="NCBIfam" id="TIGR02857">
    <property type="entry name" value="CydD"/>
    <property type="match status" value="1"/>
</dbReference>
<evidence type="ECO:0000256" key="6">
    <source>
        <dbReference type="ARBA" id="ARBA00023136"/>
    </source>
</evidence>
<evidence type="ECO:0000256" key="7">
    <source>
        <dbReference type="SAM" id="Phobius"/>
    </source>
</evidence>
<dbReference type="CDD" id="cd18584">
    <property type="entry name" value="ABC_6TM_AarD_CydD"/>
    <property type="match status" value="1"/>
</dbReference>
<dbReference type="InterPro" id="IPR036640">
    <property type="entry name" value="ABC1_TM_sf"/>
</dbReference>
<evidence type="ECO:0000256" key="3">
    <source>
        <dbReference type="ARBA" id="ARBA00022741"/>
    </source>
</evidence>
<dbReference type="SUPFAM" id="SSF90123">
    <property type="entry name" value="ABC transporter transmembrane region"/>
    <property type="match status" value="1"/>
</dbReference>
<keyword evidence="11" id="KW-1185">Reference proteome</keyword>
<feature type="transmembrane region" description="Helical" evidence="7">
    <location>
        <begin position="61"/>
        <end position="78"/>
    </location>
</feature>
<dbReference type="OrthoDB" id="9806127at2"/>
<dbReference type="SUPFAM" id="SSF52540">
    <property type="entry name" value="P-loop containing nucleoside triphosphate hydrolases"/>
    <property type="match status" value="1"/>
</dbReference>
<keyword evidence="6 7" id="KW-0472">Membrane</keyword>
<dbReference type="InterPro" id="IPR039421">
    <property type="entry name" value="Type_1_exporter"/>
</dbReference>
<dbReference type="AlphaFoldDB" id="A0A1H5HBD6"/>
<dbReference type="GO" id="GO:0042883">
    <property type="term" value="P:cysteine transport"/>
    <property type="evidence" value="ECO:0007669"/>
    <property type="project" value="InterPro"/>
</dbReference>
<evidence type="ECO:0000259" key="9">
    <source>
        <dbReference type="PROSITE" id="PS50929"/>
    </source>
</evidence>
<reference evidence="11" key="1">
    <citation type="submission" date="2016-10" db="EMBL/GenBank/DDBJ databases">
        <authorList>
            <person name="Varghese N."/>
            <person name="Submissions S."/>
        </authorList>
    </citation>
    <scope>NUCLEOTIDE SEQUENCE [LARGE SCALE GENOMIC DNA]</scope>
    <source>
        <strain evidence="11">DSM 21368</strain>
    </source>
</reference>
<accession>A0A1H5HBD6</accession>
<dbReference type="GO" id="GO:0016887">
    <property type="term" value="F:ATP hydrolysis activity"/>
    <property type="evidence" value="ECO:0007669"/>
    <property type="project" value="InterPro"/>
</dbReference>
<dbReference type="RefSeq" id="WP_089772695.1">
    <property type="nucleotide sequence ID" value="NZ_FNTX01000001.1"/>
</dbReference>
<dbReference type="GO" id="GO:0005886">
    <property type="term" value="C:plasma membrane"/>
    <property type="evidence" value="ECO:0007669"/>
    <property type="project" value="UniProtKB-SubCell"/>
</dbReference>
<dbReference type="GO" id="GO:0005524">
    <property type="term" value="F:ATP binding"/>
    <property type="evidence" value="ECO:0007669"/>
    <property type="project" value="UniProtKB-KW"/>
</dbReference>
<dbReference type="PANTHER" id="PTHR24221">
    <property type="entry name" value="ATP-BINDING CASSETTE SUB-FAMILY B"/>
    <property type="match status" value="1"/>
</dbReference>
<dbReference type="Proteomes" id="UP000199220">
    <property type="component" value="Unassembled WGS sequence"/>
</dbReference>
<keyword evidence="3" id="KW-0547">Nucleotide-binding</keyword>
<dbReference type="InterPro" id="IPR003593">
    <property type="entry name" value="AAA+_ATPase"/>
</dbReference>
<feature type="domain" description="ABC transporter" evidence="8">
    <location>
        <begin position="333"/>
        <end position="567"/>
    </location>
</feature>
<evidence type="ECO:0000313" key="11">
    <source>
        <dbReference type="Proteomes" id="UP000199220"/>
    </source>
</evidence>
<dbReference type="Pfam" id="PF00664">
    <property type="entry name" value="ABC_membrane"/>
    <property type="match status" value="1"/>
</dbReference>
<dbReference type="InterPro" id="IPR011527">
    <property type="entry name" value="ABC1_TM_dom"/>
</dbReference>
<keyword evidence="2 7" id="KW-0812">Transmembrane</keyword>
<dbReference type="Gene3D" id="3.40.50.300">
    <property type="entry name" value="P-loop containing nucleotide triphosphate hydrolases"/>
    <property type="match status" value="1"/>
</dbReference>
<evidence type="ECO:0000256" key="1">
    <source>
        <dbReference type="ARBA" id="ARBA00004651"/>
    </source>
</evidence>
<dbReference type="Pfam" id="PF00005">
    <property type="entry name" value="ABC_tran"/>
    <property type="match status" value="1"/>
</dbReference>
<feature type="transmembrane region" description="Helical" evidence="7">
    <location>
        <begin position="157"/>
        <end position="178"/>
    </location>
</feature>